<dbReference type="Gene3D" id="3.40.30.10">
    <property type="entry name" value="Glutaredoxin"/>
    <property type="match status" value="1"/>
</dbReference>
<gene>
    <name evidence="2" type="ORF">D0466_21180</name>
</gene>
<sequence length="40" mass="4508">MIPASGGIFEVTVNRKLIYSKKETGRFPKNQEIIGHMDAM</sequence>
<dbReference type="Proteomes" id="UP000262939">
    <property type="component" value="Unassembled WGS sequence"/>
</dbReference>
<evidence type="ECO:0000313" key="2">
    <source>
        <dbReference type="EMBL" id="RFU60539.1"/>
    </source>
</evidence>
<keyword evidence="3" id="KW-1185">Reference proteome</keyword>
<name>A0A372L7E4_9BACI</name>
<dbReference type="SUPFAM" id="SSF52833">
    <property type="entry name" value="Thioredoxin-like"/>
    <property type="match status" value="1"/>
</dbReference>
<reference evidence="2 3" key="1">
    <citation type="submission" date="2018-08" db="EMBL/GenBank/DDBJ databases">
        <title>Bacillus chawlae sp. nov., Bacillus glennii sp. nov., and Bacillus saganii sp. nov. Isolated from the Vehicle Assembly Building at Kennedy Space Center where the Viking Spacecraft were Assembled.</title>
        <authorList>
            <person name="Seuylemezian A."/>
            <person name="Vaishampayan P."/>
        </authorList>
    </citation>
    <scope>NUCLEOTIDE SEQUENCE [LARGE SCALE GENOMIC DNA]</scope>
    <source>
        <strain evidence="2 3">V44-8</strain>
    </source>
</reference>
<dbReference type="InterPro" id="IPR011893">
    <property type="entry name" value="Selenoprotein_Rdx-typ"/>
</dbReference>
<comment type="caution">
    <text evidence="2">The sequence shown here is derived from an EMBL/GenBank/DDBJ whole genome shotgun (WGS) entry which is preliminary data.</text>
</comment>
<dbReference type="AlphaFoldDB" id="A0A372L7E4"/>
<dbReference type="NCBIfam" id="TIGR02174">
    <property type="entry name" value="CXXU_selWTH"/>
    <property type="match status" value="1"/>
</dbReference>
<accession>A0A372L7E4</accession>
<dbReference type="EMBL" id="QVTD01000024">
    <property type="protein sequence ID" value="RFU60539.1"/>
    <property type="molecule type" value="Genomic_DNA"/>
</dbReference>
<organism evidence="2 3">
    <name type="scientific">Peribacillus glennii</name>
    <dbReference type="NCBI Taxonomy" id="2303991"/>
    <lineage>
        <taxon>Bacteria</taxon>
        <taxon>Bacillati</taxon>
        <taxon>Bacillota</taxon>
        <taxon>Bacilli</taxon>
        <taxon>Bacillales</taxon>
        <taxon>Bacillaceae</taxon>
        <taxon>Peribacillus</taxon>
    </lineage>
</organism>
<evidence type="ECO:0000256" key="1">
    <source>
        <dbReference type="ARBA" id="ARBA00023284"/>
    </source>
</evidence>
<proteinExistence type="predicted"/>
<dbReference type="Pfam" id="PF10262">
    <property type="entry name" value="Rdx"/>
    <property type="match status" value="1"/>
</dbReference>
<keyword evidence="1" id="KW-0676">Redox-active center</keyword>
<protein>
    <submittedName>
        <fullName evidence="2">SelT/SelW/SelH family protein</fullName>
    </submittedName>
</protein>
<evidence type="ECO:0000313" key="3">
    <source>
        <dbReference type="Proteomes" id="UP000262939"/>
    </source>
</evidence>
<dbReference type="InterPro" id="IPR036249">
    <property type="entry name" value="Thioredoxin-like_sf"/>
</dbReference>